<sequence>MVPESSAQVPQADHLTVFFASQTGNAESISRNIHEQAQERGFKSSHYVLNDFAKVDWEKEECLVFVVSTTGDGDPPDNSTKFWRHLRKLKGSSGLTKGNLEETVDPWIKNLWPALAHQVICTPTIHDLPPFHLSKEEETIIKEIIEKKKHESSHPPSSPKAAAATATISTAVT</sequence>
<dbReference type="EMBL" id="JAAAHW010000594">
    <property type="protein sequence ID" value="KAG0000778.1"/>
    <property type="molecule type" value="Genomic_DNA"/>
</dbReference>
<dbReference type="InterPro" id="IPR001094">
    <property type="entry name" value="Flavdoxin-like"/>
</dbReference>
<protein>
    <recommendedName>
        <fullName evidence="3">Flavodoxin-like domain-containing protein</fullName>
    </recommendedName>
</protein>
<dbReference type="InterPro" id="IPR029039">
    <property type="entry name" value="Flavoprotein-like_sf"/>
</dbReference>
<evidence type="ECO:0000313" key="4">
    <source>
        <dbReference type="EMBL" id="KAG0000778.1"/>
    </source>
</evidence>
<dbReference type="PROSITE" id="PS50902">
    <property type="entry name" value="FLAVODOXIN_LIKE"/>
    <property type="match status" value="1"/>
</dbReference>
<dbReference type="Pfam" id="PF00258">
    <property type="entry name" value="Flavodoxin_1"/>
    <property type="match status" value="1"/>
</dbReference>
<keyword evidence="5" id="KW-1185">Reference proteome</keyword>
<proteinExistence type="predicted"/>
<evidence type="ECO:0000313" key="5">
    <source>
        <dbReference type="Proteomes" id="UP000749646"/>
    </source>
</evidence>
<name>A0A9P6MH91_9FUNG</name>
<dbReference type="OrthoDB" id="1856718at2759"/>
<reference evidence="4" key="1">
    <citation type="journal article" date="2020" name="Fungal Divers.">
        <title>Resolving the Mortierellaceae phylogeny through synthesis of multi-gene phylogenetics and phylogenomics.</title>
        <authorList>
            <person name="Vandepol N."/>
            <person name="Liber J."/>
            <person name="Desiro A."/>
            <person name="Na H."/>
            <person name="Kennedy M."/>
            <person name="Barry K."/>
            <person name="Grigoriev I.V."/>
            <person name="Miller A.N."/>
            <person name="O'Donnell K."/>
            <person name="Stajich J.E."/>
            <person name="Bonito G."/>
        </authorList>
    </citation>
    <scope>NUCLEOTIDE SEQUENCE</scope>
    <source>
        <strain evidence="4">MES-2147</strain>
    </source>
</reference>
<organism evidence="4 5">
    <name type="scientific">Modicella reniformis</name>
    <dbReference type="NCBI Taxonomy" id="1440133"/>
    <lineage>
        <taxon>Eukaryota</taxon>
        <taxon>Fungi</taxon>
        <taxon>Fungi incertae sedis</taxon>
        <taxon>Mucoromycota</taxon>
        <taxon>Mortierellomycotina</taxon>
        <taxon>Mortierellomycetes</taxon>
        <taxon>Mortierellales</taxon>
        <taxon>Mortierellaceae</taxon>
        <taxon>Modicella</taxon>
    </lineage>
</organism>
<evidence type="ECO:0000256" key="2">
    <source>
        <dbReference type="SAM" id="MobiDB-lite"/>
    </source>
</evidence>
<dbReference type="GO" id="GO:0010181">
    <property type="term" value="F:FMN binding"/>
    <property type="evidence" value="ECO:0007669"/>
    <property type="project" value="InterPro"/>
</dbReference>
<dbReference type="GO" id="GO:0050660">
    <property type="term" value="F:flavin adenine dinucleotide binding"/>
    <property type="evidence" value="ECO:0007669"/>
    <property type="project" value="TreeGrafter"/>
</dbReference>
<feature type="non-terminal residue" evidence="4">
    <location>
        <position position="1"/>
    </location>
</feature>
<dbReference type="PANTHER" id="PTHR19384:SF84">
    <property type="entry name" value="METHIONINE SYNTHASE REDUCTASE"/>
    <property type="match status" value="1"/>
</dbReference>
<accession>A0A9P6MH91</accession>
<dbReference type="GO" id="GO:0030586">
    <property type="term" value="F:[methionine synthase] reductase (NADPH) activity"/>
    <property type="evidence" value="ECO:0007669"/>
    <property type="project" value="TreeGrafter"/>
</dbReference>
<evidence type="ECO:0000256" key="1">
    <source>
        <dbReference type="ARBA" id="ARBA00022630"/>
    </source>
</evidence>
<dbReference type="GO" id="GO:0009086">
    <property type="term" value="P:methionine biosynthetic process"/>
    <property type="evidence" value="ECO:0007669"/>
    <property type="project" value="TreeGrafter"/>
</dbReference>
<dbReference type="Proteomes" id="UP000749646">
    <property type="component" value="Unassembled WGS sequence"/>
</dbReference>
<dbReference type="SUPFAM" id="SSF52218">
    <property type="entry name" value="Flavoproteins"/>
    <property type="match status" value="1"/>
</dbReference>
<dbReference type="GO" id="GO:0005829">
    <property type="term" value="C:cytosol"/>
    <property type="evidence" value="ECO:0007669"/>
    <property type="project" value="TreeGrafter"/>
</dbReference>
<evidence type="ECO:0000259" key="3">
    <source>
        <dbReference type="PROSITE" id="PS50902"/>
    </source>
</evidence>
<dbReference type="PRINTS" id="PR00369">
    <property type="entry name" value="FLAVODOXIN"/>
</dbReference>
<feature type="region of interest" description="Disordered" evidence="2">
    <location>
        <begin position="148"/>
        <end position="173"/>
    </location>
</feature>
<gene>
    <name evidence="4" type="ORF">BGZ65_004060</name>
</gene>
<dbReference type="GO" id="GO:0050667">
    <property type="term" value="P:homocysteine metabolic process"/>
    <property type="evidence" value="ECO:0007669"/>
    <property type="project" value="TreeGrafter"/>
</dbReference>
<dbReference type="InterPro" id="IPR008254">
    <property type="entry name" value="Flavodoxin/NO_synth"/>
</dbReference>
<dbReference type="Gene3D" id="3.40.50.360">
    <property type="match status" value="1"/>
</dbReference>
<feature type="domain" description="Flavodoxin-like" evidence="3">
    <location>
        <begin position="15"/>
        <end position="173"/>
    </location>
</feature>
<dbReference type="AlphaFoldDB" id="A0A9P6MH91"/>
<comment type="caution">
    <text evidence="4">The sequence shown here is derived from an EMBL/GenBank/DDBJ whole genome shotgun (WGS) entry which is preliminary data.</text>
</comment>
<keyword evidence="1" id="KW-0285">Flavoprotein</keyword>
<dbReference type="PANTHER" id="PTHR19384">
    <property type="entry name" value="NITRIC OXIDE SYNTHASE-RELATED"/>
    <property type="match status" value="1"/>
</dbReference>